<proteinExistence type="predicted"/>
<evidence type="ECO:0000313" key="1">
    <source>
        <dbReference type="EMBL" id="HIR65808.1"/>
    </source>
</evidence>
<accession>A0A9D1E3Q2</accession>
<protein>
    <submittedName>
        <fullName evidence="1">Uncharacterized protein</fullName>
    </submittedName>
</protein>
<organism evidence="1 2">
    <name type="scientific">Candidatus Fimimonas gallinarum</name>
    <dbReference type="NCBI Taxonomy" id="2840821"/>
    <lineage>
        <taxon>Bacteria</taxon>
        <taxon>Pseudomonadati</taxon>
        <taxon>Myxococcota</taxon>
        <taxon>Myxococcia</taxon>
        <taxon>Myxococcales</taxon>
        <taxon>Cystobacterineae</taxon>
        <taxon>Myxococcaceae</taxon>
        <taxon>Myxococcaceae incertae sedis</taxon>
        <taxon>Candidatus Fimimonas</taxon>
    </lineage>
</organism>
<dbReference type="Proteomes" id="UP000824200">
    <property type="component" value="Unassembled WGS sequence"/>
</dbReference>
<gene>
    <name evidence="1" type="ORF">IAC95_02865</name>
</gene>
<dbReference type="AlphaFoldDB" id="A0A9D1E3Q2"/>
<sequence>MQKQLETQQEQYRQYEETAKINSQLDSVYKNLTVAIDGEPVDVKIYG</sequence>
<evidence type="ECO:0000313" key="2">
    <source>
        <dbReference type="Proteomes" id="UP000824200"/>
    </source>
</evidence>
<reference evidence="1" key="2">
    <citation type="journal article" date="2021" name="PeerJ">
        <title>Extensive microbial diversity within the chicken gut microbiome revealed by metagenomics and culture.</title>
        <authorList>
            <person name="Gilroy R."/>
            <person name="Ravi A."/>
            <person name="Getino M."/>
            <person name="Pursley I."/>
            <person name="Horton D.L."/>
            <person name="Alikhan N.F."/>
            <person name="Baker D."/>
            <person name="Gharbi K."/>
            <person name="Hall N."/>
            <person name="Watson M."/>
            <person name="Adriaenssens E.M."/>
            <person name="Foster-Nyarko E."/>
            <person name="Jarju S."/>
            <person name="Secka A."/>
            <person name="Antonio M."/>
            <person name="Oren A."/>
            <person name="Chaudhuri R.R."/>
            <person name="La Ragione R."/>
            <person name="Hildebrand F."/>
            <person name="Pallen M.J."/>
        </authorList>
    </citation>
    <scope>NUCLEOTIDE SEQUENCE</scope>
    <source>
        <strain evidence="1">CHK121-14286</strain>
    </source>
</reference>
<name>A0A9D1E3Q2_9BACT</name>
<dbReference type="EMBL" id="DVHL01000024">
    <property type="protein sequence ID" value="HIR65808.1"/>
    <property type="molecule type" value="Genomic_DNA"/>
</dbReference>
<reference evidence="1" key="1">
    <citation type="submission" date="2020-10" db="EMBL/GenBank/DDBJ databases">
        <authorList>
            <person name="Gilroy R."/>
        </authorList>
    </citation>
    <scope>NUCLEOTIDE SEQUENCE</scope>
    <source>
        <strain evidence="1">CHK121-14286</strain>
    </source>
</reference>
<comment type="caution">
    <text evidence="1">The sequence shown here is derived from an EMBL/GenBank/DDBJ whole genome shotgun (WGS) entry which is preliminary data.</text>
</comment>